<name>A0A4R3VFW1_9BURK</name>
<organism evidence="3 4">
    <name type="scientific">Paracandidimonas soli</name>
    <dbReference type="NCBI Taxonomy" id="1917182"/>
    <lineage>
        <taxon>Bacteria</taxon>
        <taxon>Pseudomonadati</taxon>
        <taxon>Pseudomonadota</taxon>
        <taxon>Betaproteobacteria</taxon>
        <taxon>Burkholderiales</taxon>
        <taxon>Alcaligenaceae</taxon>
        <taxon>Paracandidimonas</taxon>
    </lineage>
</organism>
<keyword evidence="1" id="KW-1133">Transmembrane helix</keyword>
<evidence type="ECO:0000313" key="4">
    <source>
        <dbReference type="Proteomes" id="UP000294692"/>
    </source>
</evidence>
<dbReference type="Pfam" id="PF13910">
    <property type="entry name" value="DUF4209"/>
    <property type="match status" value="1"/>
</dbReference>
<keyword evidence="4" id="KW-1185">Reference proteome</keyword>
<dbReference type="InterPro" id="IPR025209">
    <property type="entry name" value="DUF4209"/>
</dbReference>
<sequence>MNDSCNISTSKSNVKEPIELELQRIEEDCVHSGKAQFNAGARWACYHYWLGIPSVVLSALAGAAFLKNHADIAAGLSTFAAVFMIANSLYEKAIQIYRDVPRKMRAAHRVEERVVELRALQTQTGEQTLTEMGVIRSPGVDITELIEQARKVTACKEPIEALHSLANIHPGEQVDRLRDNVIERIQQFPLQWIFASTTYSRDGRVIAKRPAMNMLGAELSESNERTIQASMIRDYGMFLGITVQSAILPALEVLRQEHRLREADFVELSRHSPIVPNGRAMLFGKALFSGYDGDFVTALHLLVPQIEHMVRTHLKQTGALTTTLDAEGIETENGLSTLMALPETEDVFGKDLVFEFKALFCDPFGHNLRNELAHGLLDDGDCRSAASIYAWWLSLKLVFNTWWNTRAASVQDEEKVDKEGEGESHA</sequence>
<gene>
    <name evidence="3" type="ORF">EV686_10162</name>
</gene>
<proteinExistence type="predicted"/>
<keyword evidence="1" id="KW-0812">Transmembrane</keyword>
<evidence type="ECO:0000313" key="3">
    <source>
        <dbReference type="EMBL" id="TCV02608.1"/>
    </source>
</evidence>
<feature type="domain" description="DUF4209" evidence="2">
    <location>
        <begin position="306"/>
        <end position="396"/>
    </location>
</feature>
<dbReference type="AlphaFoldDB" id="A0A4R3VFW1"/>
<comment type="caution">
    <text evidence="3">The sequence shown here is derived from an EMBL/GenBank/DDBJ whole genome shotgun (WGS) entry which is preliminary data.</text>
</comment>
<reference evidence="3 4" key="1">
    <citation type="submission" date="2019-03" db="EMBL/GenBank/DDBJ databases">
        <title>Genomic Encyclopedia of Type Strains, Phase IV (KMG-IV): sequencing the most valuable type-strain genomes for metagenomic binning, comparative biology and taxonomic classification.</title>
        <authorList>
            <person name="Goeker M."/>
        </authorList>
    </citation>
    <scope>NUCLEOTIDE SEQUENCE [LARGE SCALE GENOMIC DNA]</scope>
    <source>
        <strain evidence="3 4">DSM 100048</strain>
    </source>
</reference>
<dbReference type="RefSeq" id="WP_132472313.1">
    <property type="nucleotide sequence ID" value="NZ_JBHRVM010000001.1"/>
</dbReference>
<accession>A0A4R3VFW1</accession>
<protein>
    <submittedName>
        <fullName evidence="3">Uncharacterized protein DUF4209</fullName>
    </submittedName>
</protein>
<dbReference type="OrthoDB" id="5519791at2"/>
<dbReference type="EMBL" id="SMBX01000001">
    <property type="protein sequence ID" value="TCV02608.1"/>
    <property type="molecule type" value="Genomic_DNA"/>
</dbReference>
<feature type="transmembrane region" description="Helical" evidence="1">
    <location>
        <begin position="46"/>
        <end position="66"/>
    </location>
</feature>
<evidence type="ECO:0000256" key="1">
    <source>
        <dbReference type="SAM" id="Phobius"/>
    </source>
</evidence>
<evidence type="ECO:0000259" key="2">
    <source>
        <dbReference type="Pfam" id="PF13910"/>
    </source>
</evidence>
<dbReference type="Proteomes" id="UP000294692">
    <property type="component" value="Unassembled WGS sequence"/>
</dbReference>
<keyword evidence="1" id="KW-0472">Membrane</keyword>